<comment type="caution">
    <text evidence="2">The sequence shown here is derived from an EMBL/GenBank/DDBJ whole genome shotgun (WGS) entry which is preliminary data.</text>
</comment>
<dbReference type="RefSeq" id="WP_226937252.1">
    <property type="nucleotide sequence ID" value="NZ_JACDXX010000020.1"/>
</dbReference>
<accession>A0ABS8CQX4</accession>
<evidence type="ECO:0000313" key="2">
    <source>
        <dbReference type="EMBL" id="MCB5411801.1"/>
    </source>
</evidence>
<dbReference type="EMBL" id="JACDXX010000020">
    <property type="protein sequence ID" value="MCB5411801.1"/>
    <property type="molecule type" value="Genomic_DNA"/>
</dbReference>
<sequence length="219" mass="24792">MSLHEADLKSRLTRFLSRKQMPRRFEDKPAAQADEIGALLAVLIRNAPRHMEALTAWWPHFEARLGEICGSMWPTEKEIRDAAKIATQEAPNPTGPAFSGADMREVAITARKMAANEPVGEDWLWGRGAVELIAERLVSRETMERYRKGAFWNRVGSNHPTDEARQSALNAAHRWEAEAKERHEAARQVWGQRNDERQHRDASIPDKSAPYSADAFAAE</sequence>
<feature type="compositionally biased region" description="Basic and acidic residues" evidence="1">
    <location>
        <begin position="175"/>
        <end position="186"/>
    </location>
</feature>
<proteinExistence type="predicted"/>
<evidence type="ECO:0000256" key="1">
    <source>
        <dbReference type="SAM" id="MobiDB-lite"/>
    </source>
</evidence>
<feature type="region of interest" description="Disordered" evidence="1">
    <location>
        <begin position="175"/>
        <end position="219"/>
    </location>
</feature>
<keyword evidence="3" id="KW-1185">Reference proteome</keyword>
<feature type="compositionally biased region" description="Basic and acidic residues" evidence="1">
    <location>
        <begin position="193"/>
        <end position="204"/>
    </location>
</feature>
<organism evidence="2 3">
    <name type="scientific">Pseudogemmobacter faecipullorum</name>
    <dbReference type="NCBI Taxonomy" id="2755041"/>
    <lineage>
        <taxon>Bacteria</taxon>
        <taxon>Pseudomonadati</taxon>
        <taxon>Pseudomonadota</taxon>
        <taxon>Alphaproteobacteria</taxon>
        <taxon>Rhodobacterales</taxon>
        <taxon>Paracoccaceae</taxon>
        <taxon>Pseudogemmobacter</taxon>
    </lineage>
</organism>
<dbReference type="Proteomes" id="UP001198571">
    <property type="component" value="Unassembled WGS sequence"/>
</dbReference>
<reference evidence="2 3" key="1">
    <citation type="submission" date="2020-07" db="EMBL/GenBank/DDBJ databases">
        <title>Pseudogemmobacter sp. nov., isolated from poultry manure in Taiwan.</title>
        <authorList>
            <person name="Lin S.-Y."/>
            <person name="Tang Y.-S."/>
            <person name="Young C.-C."/>
        </authorList>
    </citation>
    <scope>NUCLEOTIDE SEQUENCE [LARGE SCALE GENOMIC DNA]</scope>
    <source>
        <strain evidence="2 3">CC-YST710</strain>
    </source>
</reference>
<name>A0ABS8CQX4_9RHOB</name>
<evidence type="ECO:0000313" key="3">
    <source>
        <dbReference type="Proteomes" id="UP001198571"/>
    </source>
</evidence>
<protein>
    <submittedName>
        <fullName evidence="2">Uncharacterized protein</fullName>
    </submittedName>
</protein>
<gene>
    <name evidence="2" type="ORF">H0485_17545</name>
</gene>